<dbReference type="RefSeq" id="WP_157429161.1">
    <property type="nucleotide sequence ID" value="NZ_BAAANK010000016.1"/>
</dbReference>
<dbReference type="EMBL" id="BAAANK010000016">
    <property type="protein sequence ID" value="GAA1847354.1"/>
    <property type="molecule type" value="Genomic_DNA"/>
</dbReference>
<dbReference type="SUPFAM" id="SSF51679">
    <property type="entry name" value="Bacterial luciferase-like"/>
    <property type="match status" value="1"/>
</dbReference>
<dbReference type="InterPro" id="IPR011251">
    <property type="entry name" value="Luciferase-like_dom"/>
</dbReference>
<evidence type="ECO:0000313" key="3">
    <source>
        <dbReference type="Proteomes" id="UP001501746"/>
    </source>
</evidence>
<dbReference type="InterPro" id="IPR036661">
    <property type="entry name" value="Luciferase-like_sf"/>
</dbReference>
<protein>
    <submittedName>
        <fullName evidence="2">TIGR03620 family F420-dependent LLM class oxidoreductase</fullName>
    </submittedName>
</protein>
<dbReference type="Gene3D" id="3.20.20.30">
    <property type="entry name" value="Luciferase-like domain"/>
    <property type="match status" value="2"/>
</dbReference>
<sequence>MSQAVSLGLMGSTPADVIRALAPRLERLGFDALWLNDVPGGDSLAGLRVAAEATATLRLATGVIPVDRRPADSLDLDGLPAERTTIGIGSGGAARPLGLVRDAVHRLRERTSASVVVGALGPRMRRLAAEESDGVLLNWLTPDAAAEAMRDLTADSAAAGRHDVRGILYVRTIVEAAARPNLVVEAAKYDSFPSYAANFERLGFAAIDATIDGAEGLAAYLRAPDEGSSVDEIVLRAITPSGSSTELEAFAERAASWIQAARS</sequence>
<accession>A0ABN2N4Z7</accession>
<dbReference type="Proteomes" id="UP001501746">
    <property type="component" value="Unassembled WGS sequence"/>
</dbReference>
<evidence type="ECO:0000259" key="1">
    <source>
        <dbReference type="Pfam" id="PF00296"/>
    </source>
</evidence>
<organism evidence="2 3">
    <name type="scientific">Agromyces salentinus</name>
    <dbReference type="NCBI Taxonomy" id="269421"/>
    <lineage>
        <taxon>Bacteria</taxon>
        <taxon>Bacillati</taxon>
        <taxon>Actinomycetota</taxon>
        <taxon>Actinomycetes</taxon>
        <taxon>Micrococcales</taxon>
        <taxon>Microbacteriaceae</taxon>
        <taxon>Agromyces</taxon>
    </lineage>
</organism>
<name>A0ABN2N4Z7_9MICO</name>
<feature type="domain" description="Luciferase-like" evidence="1">
    <location>
        <begin position="115"/>
        <end position="242"/>
    </location>
</feature>
<gene>
    <name evidence="2" type="ORF">GCM10009750_37230</name>
</gene>
<reference evidence="2 3" key="1">
    <citation type="journal article" date="2019" name="Int. J. Syst. Evol. Microbiol.">
        <title>The Global Catalogue of Microorganisms (GCM) 10K type strain sequencing project: providing services to taxonomists for standard genome sequencing and annotation.</title>
        <authorList>
            <consortium name="The Broad Institute Genomics Platform"/>
            <consortium name="The Broad Institute Genome Sequencing Center for Infectious Disease"/>
            <person name="Wu L."/>
            <person name="Ma J."/>
        </authorList>
    </citation>
    <scope>NUCLEOTIDE SEQUENCE [LARGE SCALE GENOMIC DNA]</scope>
    <source>
        <strain evidence="2 3">JCM 14323</strain>
    </source>
</reference>
<comment type="caution">
    <text evidence="2">The sequence shown here is derived from an EMBL/GenBank/DDBJ whole genome shotgun (WGS) entry which is preliminary data.</text>
</comment>
<evidence type="ECO:0000313" key="2">
    <source>
        <dbReference type="EMBL" id="GAA1847354.1"/>
    </source>
</evidence>
<keyword evidence="3" id="KW-1185">Reference proteome</keyword>
<feature type="domain" description="Luciferase-like" evidence="1">
    <location>
        <begin position="13"/>
        <end position="101"/>
    </location>
</feature>
<proteinExistence type="predicted"/>
<dbReference type="Pfam" id="PF00296">
    <property type="entry name" value="Bac_luciferase"/>
    <property type="match status" value="2"/>
</dbReference>